<dbReference type="Pfam" id="PF02909">
    <property type="entry name" value="TetR_C_1"/>
    <property type="match status" value="1"/>
</dbReference>
<keyword evidence="1" id="KW-0805">Transcription regulation</keyword>
<dbReference type="Proteomes" id="UP001595947">
    <property type="component" value="Unassembled WGS sequence"/>
</dbReference>
<dbReference type="Gene3D" id="1.10.357.10">
    <property type="entry name" value="Tetracycline Repressor, domain 2"/>
    <property type="match status" value="1"/>
</dbReference>
<dbReference type="EMBL" id="JBHSIV010000008">
    <property type="protein sequence ID" value="MFC5062566.1"/>
    <property type="molecule type" value="Genomic_DNA"/>
</dbReference>
<organism evidence="6 7">
    <name type="scientific">Actinomycetospora atypica</name>
    <dbReference type="NCBI Taxonomy" id="1290095"/>
    <lineage>
        <taxon>Bacteria</taxon>
        <taxon>Bacillati</taxon>
        <taxon>Actinomycetota</taxon>
        <taxon>Actinomycetes</taxon>
        <taxon>Pseudonocardiales</taxon>
        <taxon>Pseudonocardiaceae</taxon>
        <taxon>Actinomycetospora</taxon>
    </lineage>
</organism>
<dbReference type="PANTHER" id="PTHR30055">
    <property type="entry name" value="HTH-TYPE TRANSCRIPTIONAL REGULATOR RUTR"/>
    <property type="match status" value="1"/>
</dbReference>
<dbReference type="RefSeq" id="WP_378035916.1">
    <property type="nucleotide sequence ID" value="NZ_JBHSIV010000008.1"/>
</dbReference>
<feature type="domain" description="HTH tetR-type" evidence="5">
    <location>
        <begin position="15"/>
        <end position="75"/>
    </location>
</feature>
<dbReference type="InterPro" id="IPR036271">
    <property type="entry name" value="Tet_transcr_reg_TetR-rel_C_sf"/>
</dbReference>
<dbReference type="PANTHER" id="PTHR30055:SF151">
    <property type="entry name" value="TRANSCRIPTIONAL REGULATORY PROTEIN"/>
    <property type="match status" value="1"/>
</dbReference>
<dbReference type="InterPro" id="IPR009057">
    <property type="entry name" value="Homeodomain-like_sf"/>
</dbReference>
<evidence type="ECO:0000313" key="7">
    <source>
        <dbReference type="Proteomes" id="UP001595947"/>
    </source>
</evidence>
<dbReference type="InterPro" id="IPR004111">
    <property type="entry name" value="Repressor_TetR_C"/>
</dbReference>
<keyword evidence="3" id="KW-0804">Transcription</keyword>
<evidence type="ECO:0000256" key="3">
    <source>
        <dbReference type="ARBA" id="ARBA00023163"/>
    </source>
</evidence>
<evidence type="ECO:0000313" key="6">
    <source>
        <dbReference type="EMBL" id="MFC5062566.1"/>
    </source>
</evidence>
<evidence type="ECO:0000256" key="2">
    <source>
        <dbReference type="ARBA" id="ARBA00023125"/>
    </source>
</evidence>
<evidence type="ECO:0000256" key="4">
    <source>
        <dbReference type="PROSITE-ProRule" id="PRU00335"/>
    </source>
</evidence>
<dbReference type="Pfam" id="PF00440">
    <property type="entry name" value="TetR_N"/>
    <property type="match status" value="1"/>
</dbReference>
<dbReference type="SUPFAM" id="SSF48498">
    <property type="entry name" value="Tetracyclin repressor-like, C-terminal domain"/>
    <property type="match status" value="1"/>
</dbReference>
<name>A0ABV9YIW1_9PSEU</name>
<protein>
    <submittedName>
        <fullName evidence="6">TetR/AcrR family transcriptional regulator</fullName>
    </submittedName>
</protein>
<comment type="caution">
    <text evidence="6">The sequence shown here is derived from an EMBL/GenBank/DDBJ whole genome shotgun (WGS) entry which is preliminary data.</text>
</comment>
<dbReference type="SUPFAM" id="SSF46689">
    <property type="entry name" value="Homeodomain-like"/>
    <property type="match status" value="1"/>
</dbReference>
<keyword evidence="2 4" id="KW-0238">DNA-binding</keyword>
<dbReference type="PROSITE" id="PS50977">
    <property type="entry name" value="HTH_TETR_2"/>
    <property type="match status" value="1"/>
</dbReference>
<feature type="DNA-binding region" description="H-T-H motif" evidence="4">
    <location>
        <begin position="38"/>
        <end position="57"/>
    </location>
</feature>
<dbReference type="InterPro" id="IPR001647">
    <property type="entry name" value="HTH_TetR"/>
</dbReference>
<evidence type="ECO:0000259" key="5">
    <source>
        <dbReference type="PROSITE" id="PS50977"/>
    </source>
</evidence>
<sequence length="224" mass="24251">MPPTTSRRSRPAKPDLTLEGIVGTTLALVDEHGMDNVSLRRVAQALETGPASLYVYVADRAELFELVHDRVLGEVELPGEADGDWRDRLILLLERTVAVLGRHGGIASVALGRVPTGPNAMRYAEEVLRLLRSGGVSDEGCAYGVDLLSLVTSAAGYEEAVYRSPEWQGRTEESEVARITATYGSVDPARFPTIAALAPVLTRGGGEERLRWAFEVLVDGLARR</sequence>
<reference evidence="7" key="1">
    <citation type="journal article" date="2019" name="Int. J. Syst. Evol. Microbiol.">
        <title>The Global Catalogue of Microorganisms (GCM) 10K type strain sequencing project: providing services to taxonomists for standard genome sequencing and annotation.</title>
        <authorList>
            <consortium name="The Broad Institute Genomics Platform"/>
            <consortium name="The Broad Institute Genome Sequencing Center for Infectious Disease"/>
            <person name="Wu L."/>
            <person name="Ma J."/>
        </authorList>
    </citation>
    <scope>NUCLEOTIDE SEQUENCE [LARGE SCALE GENOMIC DNA]</scope>
    <source>
        <strain evidence="7">CGMCC 4.7093</strain>
    </source>
</reference>
<dbReference type="InterPro" id="IPR050109">
    <property type="entry name" value="HTH-type_TetR-like_transc_reg"/>
</dbReference>
<evidence type="ECO:0000256" key="1">
    <source>
        <dbReference type="ARBA" id="ARBA00023015"/>
    </source>
</evidence>
<keyword evidence="7" id="KW-1185">Reference proteome</keyword>
<accession>A0ABV9YIW1</accession>
<gene>
    <name evidence="6" type="ORF">ACFPBZ_10140</name>
</gene>
<proteinExistence type="predicted"/>